<dbReference type="InterPro" id="IPR001478">
    <property type="entry name" value="PDZ"/>
</dbReference>
<dbReference type="PANTHER" id="PTHR32060">
    <property type="entry name" value="TAIL-SPECIFIC PROTEASE"/>
    <property type="match status" value="1"/>
</dbReference>
<feature type="repeat" description="TPR" evidence="1">
    <location>
        <begin position="470"/>
        <end position="503"/>
    </location>
</feature>
<proteinExistence type="predicted"/>
<dbReference type="InterPro" id="IPR019734">
    <property type="entry name" value="TPR_rpt"/>
</dbReference>
<dbReference type="GO" id="GO:0004175">
    <property type="term" value="F:endopeptidase activity"/>
    <property type="evidence" value="ECO:0007669"/>
    <property type="project" value="TreeGrafter"/>
</dbReference>
<evidence type="ECO:0000256" key="1">
    <source>
        <dbReference type="PROSITE-ProRule" id="PRU00339"/>
    </source>
</evidence>
<comment type="caution">
    <text evidence="3">The sequence shown here is derived from an EMBL/GenBank/DDBJ whole genome shotgun (WGS) entry which is preliminary data.</text>
</comment>
<dbReference type="EMBL" id="DSZN01000113">
    <property type="protein sequence ID" value="HGQ86187.1"/>
    <property type="molecule type" value="Genomic_DNA"/>
</dbReference>
<gene>
    <name evidence="3" type="ORF">ENT66_07875</name>
</gene>
<dbReference type="CDD" id="cd06782">
    <property type="entry name" value="cpPDZ_CPP-like"/>
    <property type="match status" value="1"/>
</dbReference>
<dbReference type="Pfam" id="PF13414">
    <property type="entry name" value="TPR_11"/>
    <property type="match status" value="1"/>
</dbReference>
<dbReference type="Gene3D" id="1.25.40.10">
    <property type="entry name" value="Tetratricopeptide repeat domain"/>
    <property type="match status" value="2"/>
</dbReference>
<evidence type="ECO:0000313" key="3">
    <source>
        <dbReference type="EMBL" id="HGQ86187.1"/>
    </source>
</evidence>
<feature type="domain" description="PDZ" evidence="2">
    <location>
        <begin position="180"/>
        <end position="250"/>
    </location>
</feature>
<reference evidence="3" key="1">
    <citation type="journal article" date="2020" name="mSystems">
        <title>Genome- and Community-Level Interaction Insights into Carbon Utilization and Element Cycling Functions of Hydrothermarchaeota in Hydrothermal Sediment.</title>
        <authorList>
            <person name="Zhou Z."/>
            <person name="Liu Y."/>
            <person name="Xu W."/>
            <person name="Pan J."/>
            <person name="Luo Z.H."/>
            <person name="Li M."/>
        </authorList>
    </citation>
    <scope>NUCLEOTIDE SEQUENCE [LARGE SCALE GENOMIC DNA]</scope>
    <source>
        <strain evidence="3">SpSt-6</strain>
    </source>
</reference>
<dbReference type="PANTHER" id="PTHR32060:SF30">
    <property type="entry name" value="CARBOXY-TERMINAL PROCESSING PROTEASE CTPA"/>
    <property type="match status" value="1"/>
</dbReference>
<dbReference type="Pfam" id="PF17820">
    <property type="entry name" value="PDZ_6"/>
    <property type="match status" value="1"/>
</dbReference>
<sequence>MYFIKKIVSINIQKFIKYFFQFFLIFVFSYYINTENVCAVDNPIILAEIEKWKLYSAETYSCAFFPCGMIDCTKYNIRDGLHKCFFYDGFVLSLYSNGEVFRYYYTLSDNNVFIFKQIYKAYKDYIYITPEGEIKIKDGRFNKNQEKRLKALYEYIHGDYLKIFKDLNAYLTKGDLKSALEYLNKIKIDSFIGIGIYFGTTNIYPYVLEVIEGSPAEKANIEIGDKIIKINGQSCEKWDLNKIYQSLQGAEGTNITLTIAKSEKDIKDITIKRGKIIDRKFLKFMAIRAFLYKNLGEEENFHADAEEAYSLDPNDNWAKIVMVYSLFNKGENQKADEILSTIKENPSDTESSYNRTFNNLVKIAMGYLFFSKGDNQSADKILSSIKENIFETDSPLNILFTSLADILKPYKQLKRQLISQLEIKGQYKEAIKEYANLLKIANEQEAKEIRTCIAELMMKYPHLFALSEDARKIIIKAELYTSEGNFEKAIEEYKKALEISPFFPGLYKALALNYGQIKDYKNAIKNMNIYLELVPDAQDYRAVKDQIYRWEFMMEKEK</sequence>
<dbReference type="InterPro" id="IPR036034">
    <property type="entry name" value="PDZ_sf"/>
</dbReference>
<protein>
    <submittedName>
        <fullName evidence="3">PDZ domain-containing protein</fullName>
    </submittedName>
</protein>
<dbReference type="GO" id="GO:0007165">
    <property type="term" value="P:signal transduction"/>
    <property type="evidence" value="ECO:0007669"/>
    <property type="project" value="TreeGrafter"/>
</dbReference>
<dbReference type="SMART" id="SM00028">
    <property type="entry name" value="TPR"/>
    <property type="match status" value="2"/>
</dbReference>
<keyword evidence="1" id="KW-0802">TPR repeat</keyword>
<dbReference type="InterPro" id="IPR011990">
    <property type="entry name" value="TPR-like_helical_dom_sf"/>
</dbReference>
<organism evidence="3">
    <name type="scientific">Thermodesulfobacterium geofontis</name>
    <dbReference type="NCBI Taxonomy" id="1295609"/>
    <lineage>
        <taxon>Bacteria</taxon>
        <taxon>Pseudomonadati</taxon>
        <taxon>Thermodesulfobacteriota</taxon>
        <taxon>Thermodesulfobacteria</taxon>
        <taxon>Thermodesulfobacteriales</taxon>
        <taxon>Thermodesulfobacteriaceae</taxon>
        <taxon>Thermodesulfobacterium</taxon>
    </lineage>
</organism>
<dbReference type="SUPFAM" id="SSF48452">
    <property type="entry name" value="TPR-like"/>
    <property type="match status" value="1"/>
</dbReference>
<accession>A0A7C4P0Z6</accession>
<dbReference type="GO" id="GO:0030288">
    <property type="term" value="C:outer membrane-bounded periplasmic space"/>
    <property type="evidence" value="ECO:0007669"/>
    <property type="project" value="TreeGrafter"/>
</dbReference>
<dbReference type="PROSITE" id="PS50005">
    <property type="entry name" value="TPR"/>
    <property type="match status" value="1"/>
</dbReference>
<dbReference type="PROSITE" id="PS50106">
    <property type="entry name" value="PDZ"/>
    <property type="match status" value="1"/>
</dbReference>
<dbReference type="Gene3D" id="2.30.42.10">
    <property type="match status" value="1"/>
</dbReference>
<dbReference type="SMART" id="SM00228">
    <property type="entry name" value="PDZ"/>
    <property type="match status" value="1"/>
</dbReference>
<dbReference type="PROSITE" id="PS50293">
    <property type="entry name" value="TPR_REGION"/>
    <property type="match status" value="1"/>
</dbReference>
<dbReference type="SUPFAM" id="SSF50156">
    <property type="entry name" value="PDZ domain-like"/>
    <property type="match status" value="1"/>
</dbReference>
<name>A0A7C4P0Z6_9BACT</name>
<dbReference type="AlphaFoldDB" id="A0A7C4P0Z6"/>
<dbReference type="InterPro" id="IPR041489">
    <property type="entry name" value="PDZ_6"/>
</dbReference>
<evidence type="ECO:0000259" key="2">
    <source>
        <dbReference type="PROSITE" id="PS50106"/>
    </source>
</evidence>